<keyword evidence="3" id="KW-1185">Reference proteome</keyword>
<organism evidence="2 3">
    <name type="scientific">Flectobacillus longus</name>
    <dbReference type="NCBI Taxonomy" id="2984207"/>
    <lineage>
        <taxon>Bacteria</taxon>
        <taxon>Pseudomonadati</taxon>
        <taxon>Bacteroidota</taxon>
        <taxon>Cytophagia</taxon>
        <taxon>Cytophagales</taxon>
        <taxon>Flectobacillaceae</taxon>
        <taxon>Flectobacillus</taxon>
    </lineage>
</organism>
<dbReference type="RefSeq" id="WP_283371926.1">
    <property type="nucleotide sequence ID" value="NZ_JASHID010000026.1"/>
</dbReference>
<gene>
    <name evidence="2" type="ORF">QM480_23120</name>
</gene>
<proteinExistence type="predicted"/>
<evidence type="ECO:0000313" key="2">
    <source>
        <dbReference type="EMBL" id="MDI9867252.1"/>
    </source>
</evidence>
<accession>A0ABT6YUX6</accession>
<keyword evidence="1" id="KW-0812">Transmembrane</keyword>
<sequence length="80" mass="9427">MLVSKDENIKTSSVYVASLILKQIQKQKVDKISIFEISKELKKKHNISRYRHLFFGLAFLYSSGIIDFKEPFIYIKNKND</sequence>
<feature type="transmembrane region" description="Helical" evidence="1">
    <location>
        <begin position="50"/>
        <end position="68"/>
    </location>
</feature>
<evidence type="ECO:0000313" key="3">
    <source>
        <dbReference type="Proteomes" id="UP001236569"/>
    </source>
</evidence>
<dbReference type="Proteomes" id="UP001236569">
    <property type="component" value="Unassembled WGS sequence"/>
</dbReference>
<keyword evidence="1" id="KW-1133">Transmembrane helix</keyword>
<name>A0ABT6YUX6_9BACT</name>
<reference evidence="2 3" key="1">
    <citation type="submission" date="2023-05" db="EMBL/GenBank/DDBJ databases">
        <title>Novel species of genus Flectobacillus isolated from stream in China.</title>
        <authorList>
            <person name="Lu H."/>
        </authorList>
    </citation>
    <scope>NUCLEOTIDE SEQUENCE [LARGE SCALE GENOMIC DNA]</scope>
    <source>
        <strain evidence="2 3">DC10W</strain>
    </source>
</reference>
<dbReference type="EMBL" id="JASHID010000026">
    <property type="protein sequence ID" value="MDI9867252.1"/>
    <property type="molecule type" value="Genomic_DNA"/>
</dbReference>
<comment type="caution">
    <text evidence="2">The sequence shown here is derived from an EMBL/GenBank/DDBJ whole genome shotgun (WGS) entry which is preliminary data.</text>
</comment>
<protein>
    <submittedName>
        <fullName evidence="2">Uncharacterized protein</fullName>
    </submittedName>
</protein>
<keyword evidence="1" id="KW-0472">Membrane</keyword>
<evidence type="ECO:0000256" key="1">
    <source>
        <dbReference type="SAM" id="Phobius"/>
    </source>
</evidence>